<evidence type="ECO:0000256" key="1">
    <source>
        <dbReference type="SAM" id="MobiDB-lite"/>
    </source>
</evidence>
<dbReference type="PROSITE" id="PS51640">
    <property type="entry name" value="MRG"/>
    <property type="match status" value="1"/>
</dbReference>
<accession>A0A1B6GPN7</accession>
<gene>
    <name evidence="2" type="ORF">g.3620</name>
</gene>
<name>A0A1B6GPN7_9HEMI</name>
<feature type="non-terminal residue" evidence="2">
    <location>
        <position position="126"/>
    </location>
</feature>
<dbReference type="AlphaFoldDB" id="A0A1B6GPN7"/>
<sequence>SNKVKRESTSTPRASTSRASLTRTSTSRTSTPTYDPLEGGSKRQRRTKSELLTTPTTVSASTVSTPSAVTTTATSTSTKSTVKSTSAKLRDQMSVEMYLRHVDLRIVIPKELNVVLVDDWNLIVQE</sequence>
<evidence type="ECO:0000313" key="2">
    <source>
        <dbReference type="EMBL" id="JAS64381.1"/>
    </source>
</evidence>
<dbReference type="EMBL" id="GECZ01005388">
    <property type="protein sequence ID" value="JAS64381.1"/>
    <property type="molecule type" value="Transcribed_RNA"/>
</dbReference>
<feature type="non-terminal residue" evidence="2">
    <location>
        <position position="1"/>
    </location>
</feature>
<feature type="region of interest" description="Disordered" evidence="1">
    <location>
        <begin position="1"/>
        <end position="85"/>
    </location>
</feature>
<feature type="compositionally biased region" description="Low complexity" evidence="1">
    <location>
        <begin position="53"/>
        <end position="85"/>
    </location>
</feature>
<protein>
    <submittedName>
        <fullName evidence="2">Uncharacterized protein</fullName>
    </submittedName>
</protein>
<proteinExistence type="predicted"/>
<feature type="compositionally biased region" description="Low complexity" evidence="1">
    <location>
        <begin position="9"/>
        <end position="33"/>
    </location>
</feature>
<reference evidence="2" key="1">
    <citation type="submission" date="2015-11" db="EMBL/GenBank/DDBJ databases">
        <title>De novo transcriptome assembly of four potential Pierce s Disease insect vectors from Arizona vineyards.</title>
        <authorList>
            <person name="Tassone E.E."/>
        </authorList>
    </citation>
    <scope>NUCLEOTIDE SEQUENCE</scope>
</reference>
<organism evidence="2">
    <name type="scientific">Cuerna arida</name>
    <dbReference type="NCBI Taxonomy" id="1464854"/>
    <lineage>
        <taxon>Eukaryota</taxon>
        <taxon>Metazoa</taxon>
        <taxon>Ecdysozoa</taxon>
        <taxon>Arthropoda</taxon>
        <taxon>Hexapoda</taxon>
        <taxon>Insecta</taxon>
        <taxon>Pterygota</taxon>
        <taxon>Neoptera</taxon>
        <taxon>Paraneoptera</taxon>
        <taxon>Hemiptera</taxon>
        <taxon>Auchenorrhyncha</taxon>
        <taxon>Membracoidea</taxon>
        <taxon>Cicadellidae</taxon>
        <taxon>Cicadellinae</taxon>
        <taxon>Proconiini</taxon>
        <taxon>Cuerna</taxon>
    </lineage>
</organism>